<dbReference type="PANTHER" id="PTHR33395">
    <property type="entry name" value="TRANSCRIPTASE, PUTATIVE-RELATED-RELATED"/>
    <property type="match status" value="1"/>
</dbReference>
<dbReference type="OrthoDB" id="9367242at2759"/>
<protein>
    <submittedName>
        <fullName evidence="1">Alpha-n-acetylneuraminide alpha--sialyltransferase</fullName>
    </submittedName>
</protein>
<dbReference type="GO" id="GO:0016757">
    <property type="term" value="F:glycosyltransferase activity"/>
    <property type="evidence" value="ECO:0007669"/>
    <property type="project" value="UniProtKB-KW"/>
</dbReference>
<dbReference type="Proteomes" id="UP000233556">
    <property type="component" value="Unassembled WGS sequence"/>
</dbReference>
<reference evidence="2" key="2">
    <citation type="submission" date="2017-12" db="EMBL/GenBank/DDBJ databases">
        <title>Genome sequence of the Bar-tailed Godwit (Limosa lapponica baueri).</title>
        <authorList>
            <person name="Lima N.C.B."/>
            <person name="Parody-Merino A.M."/>
            <person name="Battley P.F."/>
            <person name="Fidler A.E."/>
            <person name="Prosdocimi F."/>
        </authorList>
    </citation>
    <scope>NUCLEOTIDE SEQUENCE [LARGE SCALE GENOMIC DNA]</scope>
</reference>
<dbReference type="GO" id="GO:0031012">
    <property type="term" value="C:extracellular matrix"/>
    <property type="evidence" value="ECO:0007669"/>
    <property type="project" value="TreeGrafter"/>
</dbReference>
<reference evidence="2" key="1">
    <citation type="submission" date="2017-11" db="EMBL/GenBank/DDBJ databases">
        <authorList>
            <person name="Lima N.C."/>
            <person name="Parody-Merino A.M."/>
            <person name="Battley P.F."/>
            <person name="Fidler A.E."/>
            <person name="Prosdocimi F."/>
        </authorList>
    </citation>
    <scope>NUCLEOTIDE SEQUENCE [LARGE SCALE GENOMIC DNA]</scope>
</reference>
<name>A0A2I0ULJ4_LIMLA</name>
<evidence type="ECO:0000313" key="2">
    <source>
        <dbReference type="Proteomes" id="UP000233556"/>
    </source>
</evidence>
<evidence type="ECO:0000313" key="1">
    <source>
        <dbReference type="EMBL" id="PKU46909.1"/>
    </source>
</evidence>
<dbReference type="PANTHER" id="PTHR33395:SF22">
    <property type="entry name" value="REVERSE TRANSCRIPTASE DOMAIN-CONTAINING PROTEIN"/>
    <property type="match status" value="1"/>
</dbReference>
<keyword evidence="1" id="KW-0328">Glycosyltransferase</keyword>
<dbReference type="GO" id="GO:0061343">
    <property type="term" value="P:cell adhesion involved in heart morphogenesis"/>
    <property type="evidence" value="ECO:0007669"/>
    <property type="project" value="TreeGrafter"/>
</dbReference>
<dbReference type="AlphaFoldDB" id="A0A2I0ULJ4"/>
<proteinExistence type="predicted"/>
<keyword evidence="1" id="KW-0808">Transferase</keyword>
<accession>A0A2I0ULJ4</accession>
<keyword evidence="2" id="KW-1185">Reference proteome</keyword>
<dbReference type="GO" id="GO:0007508">
    <property type="term" value="P:larval heart development"/>
    <property type="evidence" value="ECO:0007669"/>
    <property type="project" value="TreeGrafter"/>
</dbReference>
<dbReference type="EMBL" id="KZ505695">
    <property type="protein sequence ID" value="PKU46909.1"/>
    <property type="molecule type" value="Genomic_DNA"/>
</dbReference>
<gene>
    <name evidence="1" type="ORF">llap_2803</name>
</gene>
<sequence>MSKELLEKLKRKKEIYRMWEKGLATWEEYRNIVRACRDVTRKARDHLELNLAKDVKDNQTGFCKYISSKRKARKNVGLLLNEMGALVMEDTENMELLNASFASVFIAKAGSQESQTPEEEKKSGERKTFPCFRTIGLDIV</sequence>
<organism evidence="1 2">
    <name type="scientific">Limosa lapponica baueri</name>
    <dbReference type="NCBI Taxonomy" id="1758121"/>
    <lineage>
        <taxon>Eukaryota</taxon>
        <taxon>Metazoa</taxon>
        <taxon>Chordata</taxon>
        <taxon>Craniata</taxon>
        <taxon>Vertebrata</taxon>
        <taxon>Euteleostomi</taxon>
        <taxon>Archelosauria</taxon>
        <taxon>Archosauria</taxon>
        <taxon>Dinosauria</taxon>
        <taxon>Saurischia</taxon>
        <taxon>Theropoda</taxon>
        <taxon>Coelurosauria</taxon>
        <taxon>Aves</taxon>
        <taxon>Neognathae</taxon>
        <taxon>Neoaves</taxon>
        <taxon>Charadriiformes</taxon>
        <taxon>Scolopacidae</taxon>
        <taxon>Limosa</taxon>
    </lineage>
</organism>